<evidence type="ECO:0000256" key="1">
    <source>
        <dbReference type="ARBA" id="ARBA00023015"/>
    </source>
</evidence>
<dbReference type="PROSITE" id="PS50995">
    <property type="entry name" value="HTH_MARR_2"/>
    <property type="match status" value="1"/>
</dbReference>
<gene>
    <name evidence="5" type="ORF">KDK92_06780</name>
</gene>
<dbReference type="EMBL" id="JAGSOJ010000001">
    <property type="protein sequence ID" value="MCM1989439.1"/>
    <property type="molecule type" value="Genomic_DNA"/>
</dbReference>
<evidence type="ECO:0000256" key="3">
    <source>
        <dbReference type="ARBA" id="ARBA00023163"/>
    </source>
</evidence>
<dbReference type="Proteomes" id="UP001056429">
    <property type="component" value="Unassembled WGS sequence"/>
</dbReference>
<evidence type="ECO:0000256" key="2">
    <source>
        <dbReference type="ARBA" id="ARBA00023125"/>
    </source>
</evidence>
<dbReference type="InterPro" id="IPR036390">
    <property type="entry name" value="WH_DNA-bd_sf"/>
</dbReference>
<dbReference type="InterPro" id="IPR036388">
    <property type="entry name" value="WH-like_DNA-bd_sf"/>
</dbReference>
<dbReference type="PRINTS" id="PR00598">
    <property type="entry name" value="HTHMARR"/>
</dbReference>
<dbReference type="AlphaFoldDB" id="A0A9J6NY45"/>
<protein>
    <submittedName>
        <fullName evidence="5">MarR family transcriptional regulator</fullName>
    </submittedName>
</protein>
<dbReference type="Gene3D" id="1.10.10.10">
    <property type="entry name" value="Winged helix-like DNA-binding domain superfamily/Winged helix DNA-binding domain"/>
    <property type="match status" value="1"/>
</dbReference>
<dbReference type="Pfam" id="PF01047">
    <property type="entry name" value="MarR"/>
    <property type="match status" value="1"/>
</dbReference>
<dbReference type="PANTHER" id="PTHR42756">
    <property type="entry name" value="TRANSCRIPTIONAL REGULATOR, MARR"/>
    <property type="match status" value="1"/>
</dbReference>
<organism evidence="5 6">
    <name type="scientific">Oceanirhabdus seepicola</name>
    <dbReference type="NCBI Taxonomy" id="2828781"/>
    <lineage>
        <taxon>Bacteria</taxon>
        <taxon>Bacillati</taxon>
        <taxon>Bacillota</taxon>
        <taxon>Clostridia</taxon>
        <taxon>Eubacteriales</taxon>
        <taxon>Clostridiaceae</taxon>
        <taxon>Oceanirhabdus</taxon>
    </lineage>
</organism>
<dbReference type="PANTHER" id="PTHR42756:SF1">
    <property type="entry name" value="TRANSCRIPTIONAL REPRESSOR OF EMRAB OPERON"/>
    <property type="match status" value="1"/>
</dbReference>
<feature type="domain" description="HTH marR-type" evidence="4">
    <location>
        <begin position="15"/>
        <end position="147"/>
    </location>
</feature>
<proteinExistence type="predicted"/>
<evidence type="ECO:0000313" key="5">
    <source>
        <dbReference type="EMBL" id="MCM1989439.1"/>
    </source>
</evidence>
<dbReference type="SMART" id="SM00347">
    <property type="entry name" value="HTH_MARR"/>
    <property type="match status" value="1"/>
</dbReference>
<name>A0A9J6NY45_9CLOT</name>
<accession>A0A9J6NY45</accession>
<keyword evidence="3" id="KW-0804">Transcription</keyword>
<sequence>MNNNKISYGELNDLNLRLVIALSRCNQSVHKKNLKSVKEGGLTISQFGVLEALYHKGDLRISEIIEKMLTTGGNMTVVIDNLQKRGLIKRLSDPEDRRATLISITENGRELMDEVFPKHVEEVRGVLGGLTKEEKKILIMLLKKLSET</sequence>
<reference evidence="5" key="2">
    <citation type="submission" date="2021-04" db="EMBL/GenBank/DDBJ databases">
        <authorList>
            <person name="Dong X."/>
        </authorList>
    </citation>
    <scope>NUCLEOTIDE SEQUENCE</scope>
    <source>
        <strain evidence="5">ZWT</strain>
    </source>
</reference>
<keyword evidence="6" id="KW-1185">Reference proteome</keyword>
<keyword evidence="2" id="KW-0238">DNA-binding</keyword>
<keyword evidence="1" id="KW-0805">Transcription regulation</keyword>
<dbReference type="SUPFAM" id="SSF46785">
    <property type="entry name" value="Winged helix' DNA-binding domain"/>
    <property type="match status" value="1"/>
</dbReference>
<dbReference type="GO" id="GO:0003700">
    <property type="term" value="F:DNA-binding transcription factor activity"/>
    <property type="evidence" value="ECO:0007669"/>
    <property type="project" value="InterPro"/>
</dbReference>
<dbReference type="GO" id="GO:0003677">
    <property type="term" value="F:DNA binding"/>
    <property type="evidence" value="ECO:0007669"/>
    <property type="project" value="UniProtKB-KW"/>
</dbReference>
<evidence type="ECO:0000313" key="6">
    <source>
        <dbReference type="Proteomes" id="UP001056429"/>
    </source>
</evidence>
<comment type="caution">
    <text evidence="5">The sequence shown here is derived from an EMBL/GenBank/DDBJ whole genome shotgun (WGS) entry which is preliminary data.</text>
</comment>
<dbReference type="RefSeq" id="WP_250858434.1">
    <property type="nucleotide sequence ID" value="NZ_JAGSOJ010000001.1"/>
</dbReference>
<dbReference type="InterPro" id="IPR000835">
    <property type="entry name" value="HTH_MarR-typ"/>
</dbReference>
<reference evidence="5" key="1">
    <citation type="journal article" date="2021" name="mSystems">
        <title>Bacteria and Archaea Synergistically Convert Glycine Betaine to Biogenic Methane in the Formosa Cold Seep of the South China Sea.</title>
        <authorList>
            <person name="Li L."/>
            <person name="Zhang W."/>
            <person name="Zhang S."/>
            <person name="Song L."/>
            <person name="Sun Q."/>
            <person name="Zhang H."/>
            <person name="Xiang H."/>
            <person name="Dong X."/>
        </authorList>
    </citation>
    <scope>NUCLEOTIDE SEQUENCE</scope>
    <source>
        <strain evidence="5">ZWT</strain>
    </source>
</reference>
<evidence type="ECO:0000259" key="4">
    <source>
        <dbReference type="PROSITE" id="PS50995"/>
    </source>
</evidence>